<dbReference type="InterPro" id="IPR027417">
    <property type="entry name" value="P-loop_NTPase"/>
</dbReference>
<dbReference type="GO" id="GO:0034511">
    <property type="term" value="F:U3 snoRNA binding"/>
    <property type="evidence" value="ECO:0007669"/>
    <property type="project" value="TreeGrafter"/>
</dbReference>
<keyword evidence="4" id="KW-0547">Nucleotide-binding</keyword>
<comment type="caution">
    <text evidence="13">The sequence shown here is derived from an EMBL/GenBank/DDBJ whole genome shotgun (WGS) entry which is preliminary data.</text>
</comment>
<sequence>MDQNVDRKQHTAPKSGRKADKKKEKKQPKNQQKNNPKAFAFNSGARAERSARRNLDNSEHKLHVPLIDRSTLEPPPIVIAVVGPPKCGKTTLIRSLVKKFTKHNLNEIKGPITVVSGMNYMYIHLFIRIGKHRRLTFFEANNDLNSMIDLAKVTDLVLLMIDASFGFEMETFEFLNILQTHGFPKILGILTHLDHFKDNKRLKTTKKKLKHRFWTEIYQGAKLFYLSGLINNKYPKNEIVNLCRFISVMKFRPIVWRNTHPYLLIDRVEDITDPADIADNPKCDRTVTLYGYTRGTNLKEGSKVHIAGVGDSIVADISILPDPCPMAQKVRRSLNEKQKLIYAPMSDVAGILYDKDAVYVNVRSNFNKPQGGDDEIFEKSSGEKMVMNLQDTKQTLVDQIGNSEVKIFSSSTPMKANDLPYVVENVVENDRTRRRILFGNEEEEEENELPLSNDSEDDEDNSSTDVNSEEESSEDEEDFEEESDDGNLEAGERRRVDKDFKYANIEENENKKKSLKAKKNIDIAFADSDDDLSGDEEIIEHRGREVLEKFNQGSDLFDGKILEDDYDENVPNDLEIDSFNWKENLASKASINYHKAKAEQRKKNLMYLIYGDSNNPEPSLDEDLDSVEEEMSDLDDTNMFKLKKKKNFQNITLSAIDTSKVEILNDDLAEEWGSEEFLDSIRHMFITGDSEMNEENKEEEVFGDFEDLESGEKVEAESTEISEEADLARKKEVLKKKFDAQYDSDSDMSDSPLNSSNIFEKTKAEFAHQKVINDKEFEGVDETTKLKLEGYKPGQYVRIVIHQMPKEFIEKFDPCYPVIVGGILSSEDNFGFIQVRLKRHRWYKKILKSNDPFVVSLGWRRFQTLPMYSLDDGSRNRILKYTPEHMHCLATFYGPISSPNTGFCAFQTLSDNTSNFRIAATGVVLDINKSVEIVKKLKLIGTPIKIYKHTAFIKDMFTSSLEVAKFEGASIRTVSGIRGQVKKYLTKPEGAFRATFEDKILMSDIVFLRAWYPVKPKKLYNPVSSLLIGGNTEWKGMRSTGQVRYENGLAVPNLVDSTYKEIERKPRVFNKLKVPKSLQSQLPFKTKPKLLKKQQKKTYLQKRAVVMEADEKKVYSLIQQINTIKNEKDLKRKVKDKEKKEVYLKKKALSEEKSLRKKKDRVKEFYEKMGKSGSAFEDGPPKKKFKKK</sequence>
<comment type="similarity">
    <text evidence="10">Belongs to the TRAFAC class translation factor GTPase superfamily. Bms1-like GTPase family. BMS1 subfamily.</text>
</comment>
<evidence type="ECO:0000313" key="13">
    <source>
        <dbReference type="EMBL" id="KAJ3215795.1"/>
    </source>
</evidence>
<dbReference type="EMBL" id="JADGJW010000519">
    <property type="protein sequence ID" value="KAJ3215795.1"/>
    <property type="molecule type" value="Genomic_DNA"/>
</dbReference>
<dbReference type="SUPFAM" id="SSF52540">
    <property type="entry name" value="P-loop containing nucleoside triphosphate hydrolases"/>
    <property type="match status" value="1"/>
</dbReference>
<dbReference type="SMART" id="SM01362">
    <property type="entry name" value="DUF663"/>
    <property type="match status" value="1"/>
</dbReference>
<proteinExistence type="inferred from homology"/>
<protein>
    <submittedName>
        <fullName evidence="13">Glycoside hydrolase 2 (Mannanase, beta-galactosidase)</fullName>
    </submittedName>
</protein>
<dbReference type="AlphaFoldDB" id="A0AAD5XX43"/>
<evidence type="ECO:0000256" key="2">
    <source>
        <dbReference type="ARBA" id="ARBA00022517"/>
    </source>
</evidence>
<evidence type="ECO:0000256" key="9">
    <source>
        <dbReference type="ARBA" id="ARBA00049117"/>
    </source>
</evidence>
<dbReference type="FunFam" id="3.40.50.300:FF:000105">
    <property type="entry name" value="BMS1 ribosome biogenesis factor"/>
    <property type="match status" value="1"/>
</dbReference>
<keyword evidence="2" id="KW-0690">Ribosome biogenesis</keyword>
<dbReference type="Proteomes" id="UP001211065">
    <property type="component" value="Unassembled WGS sequence"/>
</dbReference>
<evidence type="ECO:0000256" key="7">
    <source>
        <dbReference type="ARBA" id="ARBA00023134"/>
    </source>
</evidence>
<dbReference type="GO" id="GO:0000479">
    <property type="term" value="P:endonucleolytic cleavage of tricistronic rRNA transcript (SSU-rRNA, 5.8S rRNA, LSU-rRNA)"/>
    <property type="evidence" value="ECO:0007669"/>
    <property type="project" value="TreeGrafter"/>
</dbReference>
<dbReference type="Pfam" id="PF08142">
    <property type="entry name" value="AARP2CN"/>
    <property type="match status" value="1"/>
</dbReference>
<keyword evidence="3" id="KW-0597">Phosphoprotein</keyword>
<feature type="region of interest" description="Disordered" evidence="11">
    <location>
        <begin position="436"/>
        <end position="495"/>
    </location>
</feature>
<dbReference type="GO" id="GO:0005525">
    <property type="term" value="F:GTP binding"/>
    <property type="evidence" value="ECO:0007669"/>
    <property type="project" value="UniProtKB-KW"/>
</dbReference>
<dbReference type="InterPro" id="IPR037875">
    <property type="entry name" value="Bms1_N"/>
</dbReference>
<dbReference type="Gene3D" id="3.40.50.300">
    <property type="entry name" value="P-loop containing nucleotide triphosphate hydrolases"/>
    <property type="match status" value="1"/>
</dbReference>
<dbReference type="GO" id="GO:0032040">
    <property type="term" value="C:small-subunit processome"/>
    <property type="evidence" value="ECO:0007669"/>
    <property type="project" value="UniProtKB-ARBA"/>
</dbReference>
<dbReference type="GO" id="GO:0030686">
    <property type="term" value="C:90S preribosome"/>
    <property type="evidence" value="ECO:0007669"/>
    <property type="project" value="TreeGrafter"/>
</dbReference>
<dbReference type="PANTHER" id="PTHR12858">
    <property type="entry name" value="RIBOSOME BIOGENESIS PROTEIN"/>
    <property type="match status" value="1"/>
</dbReference>
<accession>A0AAD5XX43</accession>
<dbReference type="PROSITE" id="PS51714">
    <property type="entry name" value="G_BMS1"/>
    <property type="match status" value="1"/>
</dbReference>
<evidence type="ECO:0000256" key="10">
    <source>
        <dbReference type="ARBA" id="ARBA00061391"/>
    </source>
</evidence>
<evidence type="ECO:0000313" key="14">
    <source>
        <dbReference type="Proteomes" id="UP001211065"/>
    </source>
</evidence>
<evidence type="ECO:0000256" key="11">
    <source>
        <dbReference type="SAM" id="MobiDB-lite"/>
    </source>
</evidence>
<dbReference type="CDD" id="cd01882">
    <property type="entry name" value="BMS1"/>
    <property type="match status" value="1"/>
</dbReference>
<evidence type="ECO:0000256" key="5">
    <source>
        <dbReference type="ARBA" id="ARBA00022801"/>
    </source>
</evidence>
<dbReference type="PANTHER" id="PTHR12858:SF2">
    <property type="entry name" value="RIBOSOME BIOGENESIS PROTEIN BMS1 HOMOLOG"/>
    <property type="match status" value="1"/>
</dbReference>
<dbReference type="InterPro" id="IPR007034">
    <property type="entry name" value="BMS1_TSR1_C"/>
</dbReference>
<dbReference type="GO" id="GO:0000462">
    <property type="term" value="P:maturation of SSU-rRNA from tricistronic rRNA transcript (SSU-rRNA, 5.8S rRNA, LSU-rRNA)"/>
    <property type="evidence" value="ECO:0007669"/>
    <property type="project" value="TreeGrafter"/>
</dbReference>
<feature type="region of interest" description="Disordered" evidence="11">
    <location>
        <begin position="1"/>
        <end position="57"/>
    </location>
</feature>
<evidence type="ECO:0000256" key="1">
    <source>
        <dbReference type="ARBA" id="ARBA00004604"/>
    </source>
</evidence>
<name>A0AAD5XX43_9FUNG</name>
<dbReference type="GO" id="GO:0005654">
    <property type="term" value="C:nucleoplasm"/>
    <property type="evidence" value="ECO:0007669"/>
    <property type="project" value="UniProtKB-ARBA"/>
</dbReference>
<feature type="compositionally biased region" description="Basic and acidic residues" evidence="11">
    <location>
        <begin position="46"/>
        <end position="57"/>
    </location>
</feature>
<evidence type="ECO:0000259" key="12">
    <source>
        <dbReference type="PROSITE" id="PS51714"/>
    </source>
</evidence>
<dbReference type="SMART" id="SM00785">
    <property type="entry name" value="AARP2CN"/>
    <property type="match status" value="1"/>
</dbReference>
<feature type="compositionally biased region" description="Acidic residues" evidence="11">
    <location>
        <begin position="440"/>
        <end position="487"/>
    </location>
</feature>
<organism evidence="13 14">
    <name type="scientific">Clydaea vesicula</name>
    <dbReference type="NCBI Taxonomy" id="447962"/>
    <lineage>
        <taxon>Eukaryota</taxon>
        <taxon>Fungi</taxon>
        <taxon>Fungi incertae sedis</taxon>
        <taxon>Chytridiomycota</taxon>
        <taxon>Chytridiomycota incertae sedis</taxon>
        <taxon>Chytridiomycetes</taxon>
        <taxon>Lobulomycetales</taxon>
        <taxon>Lobulomycetaceae</taxon>
        <taxon>Clydaea</taxon>
    </lineage>
</organism>
<gene>
    <name evidence="13" type="primary">BMS1</name>
    <name evidence="13" type="ORF">HK099_006186</name>
</gene>
<dbReference type="GO" id="GO:0005524">
    <property type="term" value="F:ATP binding"/>
    <property type="evidence" value="ECO:0007669"/>
    <property type="project" value="UniProtKB-KW"/>
</dbReference>
<dbReference type="InterPro" id="IPR012948">
    <property type="entry name" value="AARP2CN"/>
</dbReference>
<dbReference type="InterPro" id="IPR039761">
    <property type="entry name" value="Bms1/Tsr1"/>
</dbReference>
<evidence type="ECO:0000256" key="3">
    <source>
        <dbReference type="ARBA" id="ARBA00022553"/>
    </source>
</evidence>
<reference evidence="13" key="1">
    <citation type="submission" date="2020-05" db="EMBL/GenBank/DDBJ databases">
        <title>Phylogenomic resolution of chytrid fungi.</title>
        <authorList>
            <person name="Stajich J.E."/>
            <person name="Amses K."/>
            <person name="Simmons R."/>
            <person name="Seto K."/>
            <person name="Myers J."/>
            <person name="Bonds A."/>
            <person name="Quandt C.A."/>
            <person name="Barry K."/>
            <person name="Liu P."/>
            <person name="Grigoriev I."/>
            <person name="Longcore J.E."/>
            <person name="James T.Y."/>
        </authorList>
    </citation>
    <scope>NUCLEOTIDE SEQUENCE</scope>
    <source>
        <strain evidence="13">JEL0476</strain>
    </source>
</reference>
<keyword evidence="7" id="KW-0342">GTP-binding</keyword>
<keyword evidence="5 13" id="KW-0378">Hydrolase</keyword>
<keyword evidence="6" id="KW-0067">ATP-binding</keyword>
<evidence type="ECO:0000256" key="8">
    <source>
        <dbReference type="ARBA" id="ARBA00023242"/>
    </source>
</evidence>
<keyword evidence="14" id="KW-1185">Reference proteome</keyword>
<dbReference type="GO" id="GO:0003924">
    <property type="term" value="F:GTPase activity"/>
    <property type="evidence" value="ECO:0007669"/>
    <property type="project" value="TreeGrafter"/>
</dbReference>
<comment type="subcellular location">
    <subcellularLocation>
        <location evidence="1">Nucleus</location>
        <location evidence="1">Nucleolus</location>
    </subcellularLocation>
</comment>
<evidence type="ECO:0000256" key="6">
    <source>
        <dbReference type="ARBA" id="ARBA00022840"/>
    </source>
</evidence>
<evidence type="ECO:0000256" key="4">
    <source>
        <dbReference type="ARBA" id="ARBA00022741"/>
    </source>
</evidence>
<keyword evidence="8" id="KW-0539">Nucleus</keyword>
<feature type="domain" description="Bms1-type G" evidence="12">
    <location>
        <begin position="74"/>
        <end position="252"/>
    </location>
</feature>
<dbReference type="Pfam" id="PF04950">
    <property type="entry name" value="RIBIOP_C"/>
    <property type="match status" value="1"/>
</dbReference>
<dbReference type="InterPro" id="IPR030387">
    <property type="entry name" value="G_Bms1/Tsr1_dom"/>
</dbReference>
<comment type="catalytic activity">
    <reaction evidence="9">
        <text>GTP + H2O = GDP + phosphate + H(+)</text>
        <dbReference type="Rhea" id="RHEA:19669"/>
        <dbReference type="ChEBI" id="CHEBI:15377"/>
        <dbReference type="ChEBI" id="CHEBI:15378"/>
        <dbReference type="ChEBI" id="CHEBI:37565"/>
        <dbReference type="ChEBI" id="CHEBI:43474"/>
        <dbReference type="ChEBI" id="CHEBI:58189"/>
    </reaction>
    <physiologicalReaction direction="left-to-right" evidence="9">
        <dbReference type="Rhea" id="RHEA:19670"/>
    </physiologicalReaction>
</comment>